<evidence type="ECO:0000313" key="8">
    <source>
        <dbReference type="Proteomes" id="UP000053326"/>
    </source>
</evidence>
<dbReference type="EMBL" id="LGFO01000036">
    <property type="protein sequence ID" value="KUK36836.1"/>
    <property type="molecule type" value="Genomic_DNA"/>
</dbReference>
<dbReference type="Proteomes" id="UP000053326">
    <property type="component" value="Unassembled WGS sequence"/>
</dbReference>
<dbReference type="AlphaFoldDB" id="A0A124FKC8"/>
<keyword evidence="4 5" id="KW-0472">Membrane</keyword>
<evidence type="ECO:0000256" key="1">
    <source>
        <dbReference type="ARBA" id="ARBA00004141"/>
    </source>
</evidence>
<gene>
    <name evidence="7" type="ORF">XD66_0457</name>
</gene>
<dbReference type="Pfam" id="PF04893">
    <property type="entry name" value="Yip1"/>
    <property type="match status" value="1"/>
</dbReference>
<sequence>MWEYIPGTLTAPVQTLRTVAERKLWKEGLLVVVLLSLLQGVSLASAMSNENILPYLEGITGTPGIEVTVAVLQSPYFLTAAAFFLRALQWVLAGVLFHLFARLFKGQGTLGGVLAATAFAGSPDFIGIPLAALTSLAGGLAFLSGLIEFGTGIWTAVLGVIAIRENYRIGTGAAAATFFIPFILLFIAALFLFGVLLAFAALLSLP</sequence>
<feature type="transmembrane region" description="Helical" evidence="5">
    <location>
        <begin position="175"/>
        <end position="203"/>
    </location>
</feature>
<feature type="transmembrane region" description="Helical" evidence="5">
    <location>
        <begin position="113"/>
        <end position="134"/>
    </location>
</feature>
<protein>
    <recommendedName>
        <fullName evidence="6">Yip1 domain-containing protein</fullName>
    </recommendedName>
</protein>
<keyword evidence="3 5" id="KW-1133">Transmembrane helix</keyword>
<evidence type="ECO:0000259" key="6">
    <source>
        <dbReference type="Pfam" id="PF04893"/>
    </source>
</evidence>
<evidence type="ECO:0000256" key="4">
    <source>
        <dbReference type="ARBA" id="ARBA00023136"/>
    </source>
</evidence>
<proteinExistence type="predicted"/>
<feature type="domain" description="Yip1" evidence="6">
    <location>
        <begin position="7"/>
        <end position="191"/>
    </location>
</feature>
<feature type="transmembrane region" description="Helical" evidence="5">
    <location>
        <begin position="140"/>
        <end position="163"/>
    </location>
</feature>
<comment type="caution">
    <text evidence="7">The sequence shown here is derived from an EMBL/GenBank/DDBJ whole genome shotgun (WGS) entry which is preliminary data.</text>
</comment>
<keyword evidence="2 5" id="KW-0812">Transmembrane</keyword>
<feature type="transmembrane region" description="Helical" evidence="5">
    <location>
        <begin position="76"/>
        <end position="101"/>
    </location>
</feature>
<organism evidence="7 8">
    <name type="scientific">Thermacetogenium phaeum</name>
    <dbReference type="NCBI Taxonomy" id="85874"/>
    <lineage>
        <taxon>Bacteria</taxon>
        <taxon>Bacillati</taxon>
        <taxon>Bacillota</taxon>
        <taxon>Clostridia</taxon>
        <taxon>Thermoanaerobacterales</taxon>
        <taxon>Thermoanaerobacteraceae</taxon>
        <taxon>Thermacetogenium</taxon>
    </lineage>
</organism>
<accession>A0A124FKC8</accession>
<name>A0A124FKC8_9THEO</name>
<dbReference type="GO" id="GO:0016020">
    <property type="term" value="C:membrane"/>
    <property type="evidence" value="ECO:0007669"/>
    <property type="project" value="UniProtKB-SubCell"/>
</dbReference>
<reference evidence="8" key="1">
    <citation type="journal article" date="2015" name="MBio">
        <title>Genome-Resolved Metagenomic Analysis Reveals Roles for Candidate Phyla and Other Microbial Community Members in Biogeochemical Transformations in Oil Reservoirs.</title>
        <authorList>
            <person name="Hu P."/>
            <person name="Tom L."/>
            <person name="Singh A."/>
            <person name="Thomas B.C."/>
            <person name="Baker B.J."/>
            <person name="Piceno Y.M."/>
            <person name="Andersen G.L."/>
            <person name="Banfield J.F."/>
        </authorList>
    </citation>
    <scope>NUCLEOTIDE SEQUENCE [LARGE SCALE GENOMIC DNA]</scope>
</reference>
<comment type="subcellular location">
    <subcellularLocation>
        <location evidence="1">Membrane</location>
        <topology evidence="1">Multi-pass membrane protein</topology>
    </subcellularLocation>
</comment>
<evidence type="ECO:0000256" key="5">
    <source>
        <dbReference type="SAM" id="Phobius"/>
    </source>
</evidence>
<evidence type="ECO:0000313" key="7">
    <source>
        <dbReference type="EMBL" id="KUK36836.1"/>
    </source>
</evidence>
<feature type="transmembrane region" description="Helical" evidence="5">
    <location>
        <begin position="28"/>
        <end position="47"/>
    </location>
</feature>
<dbReference type="InterPro" id="IPR006977">
    <property type="entry name" value="Yip1_dom"/>
</dbReference>
<evidence type="ECO:0000256" key="3">
    <source>
        <dbReference type="ARBA" id="ARBA00022989"/>
    </source>
</evidence>
<evidence type="ECO:0000256" key="2">
    <source>
        <dbReference type="ARBA" id="ARBA00022692"/>
    </source>
</evidence>